<dbReference type="OrthoDB" id="10249045at2759"/>
<gene>
    <name evidence="1" type="ORF">K470DRAFT_256420</name>
</gene>
<reference evidence="1" key="1">
    <citation type="journal article" date="2020" name="Stud. Mycol.">
        <title>101 Dothideomycetes genomes: a test case for predicting lifestyles and emergence of pathogens.</title>
        <authorList>
            <person name="Haridas S."/>
            <person name="Albert R."/>
            <person name="Binder M."/>
            <person name="Bloem J."/>
            <person name="Labutti K."/>
            <person name="Salamov A."/>
            <person name="Andreopoulos B."/>
            <person name="Baker S."/>
            <person name="Barry K."/>
            <person name="Bills G."/>
            <person name="Bluhm B."/>
            <person name="Cannon C."/>
            <person name="Castanera R."/>
            <person name="Culley D."/>
            <person name="Daum C."/>
            <person name="Ezra D."/>
            <person name="Gonzalez J."/>
            <person name="Henrissat B."/>
            <person name="Kuo A."/>
            <person name="Liang C."/>
            <person name="Lipzen A."/>
            <person name="Lutzoni F."/>
            <person name="Magnuson J."/>
            <person name="Mondo S."/>
            <person name="Nolan M."/>
            <person name="Ohm R."/>
            <person name="Pangilinan J."/>
            <person name="Park H.-J."/>
            <person name="Ramirez L."/>
            <person name="Alfaro M."/>
            <person name="Sun H."/>
            <person name="Tritt A."/>
            <person name="Yoshinaga Y."/>
            <person name="Zwiers L.-H."/>
            <person name="Turgeon B."/>
            <person name="Goodwin S."/>
            <person name="Spatafora J."/>
            <person name="Crous P."/>
            <person name="Grigoriev I."/>
        </authorList>
    </citation>
    <scope>NUCLEOTIDE SEQUENCE</scope>
    <source>
        <strain evidence="1">CBS 480.64</strain>
    </source>
</reference>
<proteinExistence type="predicted"/>
<protein>
    <submittedName>
        <fullName evidence="1">Pet127-domain-containing protein</fullName>
    </submittedName>
</protein>
<keyword evidence="2" id="KW-1185">Reference proteome</keyword>
<dbReference type="GO" id="GO:0005740">
    <property type="term" value="C:mitochondrial envelope"/>
    <property type="evidence" value="ECO:0007669"/>
    <property type="project" value="TreeGrafter"/>
</dbReference>
<accession>A0A6A7C4J1</accession>
<evidence type="ECO:0000313" key="1">
    <source>
        <dbReference type="EMBL" id="KAF2861875.1"/>
    </source>
</evidence>
<organism evidence="1 2">
    <name type="scientific">Piedraia hortae CBS 480.64</name>
    <dbReference type="NCBI Taxonomy" id="1314780"/>
    <lineage>
        <taxon>Eukaryota</taxon>
        <taxon>Fungi</taxon>
        <taxon>Dikarya</taxon>
        <taxon>Ascomycota</taxon>
        <taxon>Pezizomycotina</taxon>
        <taxon>Dothideomycetes</taxon>
        <taxon>Dothideomycetidae</taxon>
        <taxon>Capnodiales</taxon>
        <taxon>Piedraiaceae</taxon>
        <taxon>Piedraia</taxon>
    </lineage>
</organism>
<sequence>MHRLRPPFSNGYISHQCRHSLHSRWKSSIPQPESQQNNDIRTLNINTLHLQSLPIPQPPVPPLQYGLSRVLFNPGMYQLQDPYTRVYNFDPYLQQIIPISDFNFSSLKEYKTSSKDGALSALARSQQKKYIGSTSSMTSSLSHFHYLLSNWRPINLNMLSRGFSGDQTMFTLINRAPAAIFLKHQGEGQYAIDADKEFDGATVLMMLGKALEKLLTLPKEEYERYRRDSDNPISETEAASPESYNYTTFGNFLMRSQLDAYDPRLPGTGMFDIKTRAVLTVRHDASNPEKMLGYEIQRLQGDYESVEREHYDMLRATTLKYLLQARMGRMDGIFVAYHNIERIFGFQYLNIYEMDRALHGQMQRCLGDGEFMASLGLYDDVLERATARFPHRHLRVHFEAVRAPTTMLWVFVEPVSEEEIEVIQGPSRRRQVLYERRVMGVEGEGDVVEEEEPGEETTDKKKPLMVMTLIVENKVNGAPCPDNRPENLQPTDEWTVDYILKEVTSISDEAKWELYEQCKKRRKTYTEKVPNSNEDGEVSGYIAVLRALAEKGRKYRQEMDELDRGKEKVVYV</sequence>
<evidence type="ECO:0000313" key="2">
    <source>
        <dbReference type="Proteomes" id="UP000799421"/>
    </source>
</evidence>
<dbReference type="Proteomes" id="UP000799421">
    <property type="component" value="Unassembled WGS sequence"/>
</dbReference>
<dbReference type="Pfam" id="PF08634">
    <property type="entry name" value="Pet127"/>
    <property type="match status" value="1"/>
</dbReference>
<dbReference type="GO" id="GO:0000964">
    <property type="term" value="P:mitochondrial RNA 5'-end processing"/>
    <property type="evidence" value="ECO:0007669"/>
    <property type="project" value="TreeGrafter"/>
</dbReference>
<name>A0A6A7C4J1_9PEZI</name>
<dbReference type="AlphaFoldDB" id="A0A6A7C4J1"/>
<dbReference type="PANTHER" id="PTHR31014">
    <property type="entry name" value="MITOCHONDRIAL TRANSLATION SYSTEM COMPONENT PET127-RELATED"/>
    <property type="match status" value="1"/>
</dbReference>
<dbReference type="EMBL" id="MU005969">
    <property type="protein sequence ID" value="KAF2861875.1"/>
    <property type="molecule type" value="Genomic_DNA"/>
</dbReference>
<dbReference type="InterPro" id="IPR013943">
    <property type="entry name" value="Pet127"/>
</dbReference>
<dbReference type="PANTHER" id="PTHR31014:SF0">
    <property type="entry name" value="MITOCHONDRIAL TRANSLATION SYSTEM COMPONENT PET127-RELATED"/>
    <property type="match status" value="1"/>
</dbReference>